<dbReference type="InterPro" id="IPR009000">
    <property type="entry name" value="Transl_B-barrel_sf"/>
</dbReference>
<dbReference type="Pfam" id="PF00009">
    <property type="entry name" value="GTP_EFTU"/>
    <property type="match status" value="1"/>
</dbReference>
<dbReference type="EMBL" id="JAVREH010000030">
    <property type="protein sequence ID" value="MDT0263175.1"/>
    <property type="molecule type" value="Genomic_DNA"/>
</dbReference>
<dbReference type="SUPFAM" id="SSF50447">
    <property type="entry name" value="Translation proteins"/>
    <property type="match status" value="1"/>
</dbReference>
<feature type="domain" description="Tr-type G" evidence="5">
    <location>
        <begin position="1"/>
        <end position="173"/>
    </location>
</feature>
<organism evidence="6 7">
    <name type="scientific">Jatrophihabitans lederbergiae</name>
    <dbReference type="NCBI Taxonomy" id="3075547"/>
    <lineage>
        <taxon>Bacteria</taxon>
        <taxon>Bacillati</taxon>
        <taxon>Actinomycetota</taxon>
        <taxon>Actinomycetes</taxon>
        <taxon>Jatrophihabitantales</taxon>
        <taxon>Jatrophihabitantaceae</taxon>
        <taxon>Jatrophihabitans</taxon>
    </lineage>
</organism>
<evidence type="ECO:0000256" key="1">
    <source>
        <dbReference type="ARBA" id="ARBA00004496"/>
    </source>
</evidence>
<accession>A0ABU2JDX8</accession>
<dbReference type="RefSeq" id="WP_311424322.1">
    <property type="nucleotide sequence ID" value="NZ_JAVREH010000030.1"/>
</dbReference>
<gene>
    <name evidence="6" type="primary">selB</name>
    <name evidence="6" type="ORF">RM423_17450</name>
</gene>
<keyword evidence="4" id="KW-0547">Nucleotide-binding</keyword>
<evidence type="ECO:0000313" key="7">
    <source>
        <dbReference type="Proteomes" id="UP001183176"/>
    </source>
</evidence>
<dbReference type="InterPro" id="IPR036388">
    <property type="entry name" value="WH-like_DNA-bd_sf"/>
</dbReference>
<dbReference type="InterPro" id="IPR027417">
    <property type="entry name" value="P-loop_NTPase"/>
</dbReference>
<keyword evidence="7" id="KW-1185">Reference proteome</keyword>
<dbReference type="InterPro" id="IPR015191">
    <property type="entry name" value="SelB_WHD4"/>
</dbReference>
<dbReference type="SUPFAM" id="SSF52540">
    <property type="entry name" value="P-loop containing nucleoside triphosphate hydrolases"/>
    <property type="match status" value="1"/>
</dbReference>
<dbReference type="GO" id="GO:0003746">
    <property type="term" value="F:translation elongation factor activity"/>
    <property type="evidence" value="ECO:0007669"/>
    <property type="project" value="UniProtKB-KW"/>
</dbReference>
<reference evidence="7" key="1">
    <citation type="submission" date="2023-07" db="EMBL/GenBank/DDBJ databases">
        <title>30 novel species of actinomycetes from the DSMZ collection.</title>
        <authorList>
            <person name="Nouioui I."/>
        </authorList>
    </citation>
    <scope>NUCLEOTIDE SEQUENCE [LARGE SCALE GENOMIC DNA]</scope>
    <source>
        <strain evidence="7">DSM 44399</strain>
    </source>
</reference>
<dbReference type="InterPro" id="IPR036390">
    <property type="entry name" value="WH_DNA-bd_sf"/>
</dbReference>
<keyword evidence="3" id="KW-0648">Protein biosynthesis</keyword>
<comment type="caution">
    <text evidence="6">The sequence shown here is derived from an EMBL/GenBank/DDBJ whole genome shotgun (WGS) entry which is preliminary data.</text>
</comment>
<name>A0ABU2JDX8_9ACTN</name>
<protein>
    <submittedName>
        <fullName evidence="6">Selenocysteine-specific translation elongation factor</fullName>
    </submittedName>
</protein>
<dbReference type="InterPro" id="IPR004535">
    <property type="entry name" value="Transl_elong_SelB"/>
</dbReference>
<dbReference type="Pfam" id="PF25461">
    <property type="entry name" value="Beta-barrel_SelB"/>
    <property type="match status" value="1"/>
</dbReference>
<evidence type="ECO:0000259" key="5">
    <source>
        <dbReference type="PROSITE" id="PS51722"/>
    </source>
</evidence>
<dbReference type="NCBIfam" id="TIGR00475">
    <property type="entry name" value="selB"/>
    <property type="match status" value="1"/>
</dbReference>
<dbReference type="InterPro" id="IPR050055">
    <property type="entry name" value="EF-Tu_GTPase"/>
</dbReference>
<dbReference type="PANTHER" id="PTHR43721">
    <property type="entry name" value="ELONGATION FACTOR TU-RELATED"/>
    <property type="match status" value="1"/>
</dbReference>
<evidence type="ECO:0000313" key="6">
    <source>
        <dbReference type="EMBL" id="MDT0263175.1"/>
    </source>
</evidence>
<evidence type="ECO:0000256" key="4">
    <source>
        <dbReference type="ARBA" id="ARBA00023134"/>
    </source>
</evidence>
<dbReference type="InterPro" id="IPR031157">
    <property type="entry name" value="G_TR_CS"/>
</dbReference>
<comment type="subcellular location">
    <subcellularLocation>
        <location evidence="1">Cytoplasm</location>
    </subcellularLocation>
</comment>
<keyword evidence="6" id="KW-0251">Elongation factor</keyword>
<dbReference type="CDD" id="cd04171">
    <property type="entry name" value="SelB"/>
    <property type="match status" value="1"/>
</dbReference>
<keyword evidence="2" id="KW-0963">Cytoplasm</keyword>
<proteinExistence type="predicted"/>
<dbReference type="PROSITE" id="PS51722">
    <property type="entry name" value="G_TR_2"/>
    <property type="match status" value="1"/>
</dbReference>
<evidence type="ECO:0000256" key="3">
    <source>
        <dbReference type="ARBA" id="ARBA00022917"/>
    </source>
</evidence>
<evidence type="ECO:0000256" key="2">
    <source>
        <dbReference type="ARBA" id="ARBA00022490"/>
    </source>
</evidence>
<dbReference type="Pfam" id="PF09107">
    <property type="entry name" value="WHD_3rd_SelB"/>
    <property type="match status" value="1"/>
</dbReference>
<dbReference type="PROSITE" id="PS00301">
    <property type="entry name" value="G_TR_1"/>
    <property type="match status" value="1"/>
</dbReference>
<sequence length="587" mass="62361">MRVVATAGHVDHGKSTLVRALTGMEPDRWAEERRRGMTIDLGYAWTTLDSGEQLAFVDVPGHHRFVSNMLAGVGPAPAVLLVVAADEGWRRQTSEHLDAIDALRIEHGLLVITRADLASPAQVQAVLTDARERIARSSLGNVPAVVVSAVTGAGLPQLRTALQELVDVLPAPDTTGRVRLWVDRSFTVKGSGTVLTGTLGAGQLAVGDQLELHGRTVTVRGLQELGAPRDRVAAVARVAVNVRGLDRARVGRGDCLLSPGAWRLSDQADVRLDPLLAEPGTELVLHIGSASLPVRVRMLGEDTARLSLAQPIPLQAGDRAVLRDPGQQSIVAGVLVADADPPALRKRGAARARALELSGGAASRLEAQVARRGAVRTSTLAALGIAVDDLSQVLVRGQWLVDPDTWQAWTDALLATVDDYAGTHPEQPRMPEEAARRTLGVPDAELLRELATAAKLQVQGGRIARPGTQISLGAAEGSMHKVVLRLVADPYDAPERAELAELGLRPKELAAAAAKGQVLRLAPDLVVATNAPEHALEALRRLPQPFTASQARQALSTTRRVALPLLEHLDSLGLTERVDGTSRSVRN</sequence>
<dbReference type="Gene3D" id="1.10.10.10">
    <property type="entry name" value="Winged helix-like DNA-binding domain superfamily/Winged helix DNA-binding domain"/>
    <property type="match status" value="1"/>
</dbReference>
<dbReference type="InterPro" id="IPR000795">
    <property type="entry name" value="T_Tr_GTP-bd_dom"/>
</dbReference>
<dbReference type="SUPFAM" id="SSF46785">
    <property type="entry name" value="Winged helix' DNA-binding domain"/>
    <property type="match status" value="1"/>
</dbReference>
<dbReference type="Gene3D" id="2.40.30.10">
    <property type="entry name" value="Translation factors"/>
    <property type="match status" value="1"/>
</dbReference>
<dbReference type="PANTHER" id="PTHR43721:SF22">
    <property type="entry name" value="ELONGATION FACTOR TU, MITOCHONDRIAL"/>
    <property type="match status" value="1"/>
</dbReference>
<dbReference type="Gene3D" id="3.40.50.300">
    <property type="entry name" value="P-loop containing nucleotide triphosphate hydrolases"/>
    <property type="match status" value="1"/>
</dbReference>
<dbReference type="Proteomes" id="UP001183176">
    <property type="component" value="Unassembled WGS sequence"/>
</dbReference>
<dbReference type="Gene3D" id="1.10.10.2770">
    <property type="match status" value="1"/>
</dbReference>
<keyword evidence="4" id="KW-0342">GTP-binding</keyword>
<dbReference type="InterPro" id="IPR057335">
    <property type="entry name" value="Beta-barrel_SelB"/>
</dbReference>